<dbReference type="Proteomes" id="UP000642748">
    <property type="component" value="Unassembled WGS sequence"/>
</dbReference>
<dbReference type="RefSeq" id="WP_203920282.1">
    <property type="nucleotide sequence ID" value="NZ_BONZ01000045.1"/>
</dbReference>
<comment type="caution">
    <text evidence="2">The sequence shown here is derived from an EMBL/GenBank/DDBJ whole genome shotgun (WGS) entry which is preliminary data.</text>
</comment>
<keyword evidence="1" id="KW-1133">Transmembrane helix</keyword>
<evidence type="ECO:0000256" key="1">
    <source>
        <dbReference type="SAM" id="Phobius"/>
    </source>
</evidence>
<name>A0A8J3QXY4_9ACTN</name>
<sequence length="300" mass="31191">MTRPNDITGGSDMDVHRLLDQAFAGIEMTLERQDLKEEMRANLMARVAELEAGGLAGGAAARRAVEELGDVHAIVDGTEPAATTSAAPWQHQRVRPRPDFVLRTVLLSALGVAGLAVLALAATAGGVPLGGQVAAVLGVAVAAGAVTADALCQETTSNHPMPGRRAAGYGVGALLAVAGLGGGWLYLRDGGMGWVIGGAVSVLVAVGLLSYLGATQTNRHKEWVVRMQESHAAVGNRFAEDPAAAARFGVYTAVTWLLAIVGFVVLTLTAGWVWSWLAIVGGVVIMMIMLARMLFVPRPE</sequence>
<keyword evidence="1" id="KW-0812">Transmembrane</keyword>
<feature type="transmembrane region" description="Helical" evidence="1">
    <location>
        <begin position="193"/>
        <end position="212"/>
    </location>
</feature>
<feature type="transmembrane region" description="Helical" evidence="1">
    <location>
        <begin position="248"/>
        <end position="268"/>
    </location>
</feature>
<feature type="transmembrane region" description="Helical" evidence="1">
    <location>
        <begin position="129"/>
        <end position="148"/>
    </location>
</feature>
<protein>
    <submittedName>
        <fullName evidence="2">Uncharacterized protein</fullName>
    </submittedName>
</protein>
<dbReference type="InterPro" id="IPR047928">
    <property type="entry name" value="Perm_prefix_1"/>
</dbReference>
<evidence type="ECO:0000313" key="3">
    <source>
        <dbReference type="Proteomes" id="UP000642748"/>
    </source>
</evidence>
<dbReference type="AlphaFoldDB" id="A0A8J3QXY4"/>
<accession>A0A8J3QXY4</accession>
<evidence type="ECO:0000313" key="2">
    <source>
        <dbReference type="EMBL" id="GIH16716.1"/>
    </source>
</evidence>
<keyword evidence="1" id="KW-0472">Membrane</keyword>
<feature type="transmembrane region" description="Helical" evidence="1">
    <location>
        <begin position="274"/>
        <end position="295"/>
    </location>
</feature>
<proteinExistence type="predicted"/>
<dbReference type="EMBL" id="BONZ01000045">
    <property type="protein sequence ID" value="GIH16716.1"/>
    <property type="molecule type" value="Genomic_DNA"/>
</dbReference>
<reference evidence="2" key="1">
    <citation type="submission" date="2021-01" db="EMBL/GenBank/DDBJ databases">
        <title>Whole genome shotgun sequence of Rugosimonospora africana NBRC 104875.</title>
        <authorList>
            <person name="Komaki H."/>
            <person name="Tamura T."/>
        </authorList>
    </citation>
    <scope>NUCLEOTIDE SEQUENCE</scope>
    <source>
        <strain evidence="2">NBRC 104875</strain>
    </source>
</reference>
<dbReference type="NCBIfam" id="NF038403">
    <property type="entry name" value="perm_prefix_1"/>
    <property type="match status" value="1"/>
</dbReference>
<keyword evidence="3" id="KW-1185">Reference proteome</keyword>
<organism evidence="2 3">
    <name type="scientific">Rugosimonospora africana</name>
    <dbReference type="NCBI Taxonomy" id="556532"/>
    <lineage>
        <taxon>Bacteria</taxon>
        <taxon>Bacillati</taxon>
        <taxon>Actinomycetota</taxon>
        <taxon>Actinomycetes</taxon>
        <taxon>Micromonosporales</taxon>
        <taxon>Micromonosporaceae</taxon>
        <taxon>Rugosimonospora</taxon>
    </lineage>
</organism>
<feature type="transmembrane region" description="Helical" evidence="1">
    <location>
        <begin position="100"/>
        <end position="123"/>
    </location>
</feature>
<gene>
    <name evidence="2" type="ORF">Raf01_48880</name>
</gene>
<feature type="transmembrane region" description="Helical" evidence="1">
    <location>
        <begin position="169"/>
        <end position="187"/>
    </location>
</feature>